<protein>
    <submittedName>
        <fullName evidence="2">Uncharacterized protein</fullName>
    </submittedName>
</protein>
<reference evidence="2 3" key="1">
    <citation type="submission" date="2019-10" db="EMBL/GenBank/DDBJ databases">
        <title>Vibrio sp. nov. isolated from a shrimp pond.</title>
        <authorList>
            <person name="Gomez-Gil B."/>
            <person name="Enciso-Ibarra J."/>
            <person name="Enciso-Ibarra K."/>
            <person name="Bolan-Mejia C."/>
        </authorList>
    </citation>
    <scope>NUCLEOTIDE SEQUENCE [LARGE SCALE GENOMIC DNA]</scope>
    <source>
        <strain evidence="2 3">CAIM 722</strain>
    </source>
</reference>
<keyword evidence="1" id="KW-1133">Transmembrane helix</keyword>
<organism evidence="2 3">
    <name type="scientific">Vibrio eleionomae</name>
    <dbReference type="NCBI Taxonomy" id="2653505"/>
    <lineage>
        <taxon>Bacteria</taxon>
        <taxon>Pseudomonadati</taxon>
        <taxon>Pseudomonadota</taxon>
        <taxon>Gammaproteobacteria</taxon>
        <taxon>Vibrionales</taxon>
        <taxon>Vibrionaceae</taxon>
        <taxon>Vibrio</taxon>
    </lineage>
</organism>
<evidence type="ECO:0000313" key="3">
    <source>
        <dbReference type="Proteomes" id="UP000462621"/>
    </source>
</evidence>
<comment type="caution">
    <text evidence="2">The sequence shown here is derived from an EMBL/GenBank/DDBJ whole genome shotgun (WGS) entry which is preliminary data.</text>
</comment>
<keyword evidence="3" id="KW-1185">Reference proteome</keyword>
<accession>A0A7X4LLH6</accession>
<evidence type="ECO:0000313" key="2">
    <source>
        <dbReference type="EMBL" id="MZI93980.1"/>
    </source>
</evidence>
<dbReference type="EMBL" id="WEKT01000021">
    <property type="protein sequence ID" value="MZI93980.1"/>
    <property type="molecule type" value="Genomic_DNA"/>
</dbReference>
<dbReference type="RefSeq" id="WP_161155949.1">
    <property type="nucleotide sequence ID" value="NZ_WEKT01000021.1"/>
</dbReference>
<proteinExistence type="predicted"/>
<feature type="transmembrane region" description="Helical" evidence="1">
    <location>
        <begin position="54"/>
        <end position="76"/>
    </location>
</feature>
<dbReference type="AlphaFoldDB" id="A0A7X4LLH6"/>
<keyword evidence="1" id="KW-0812">Transmembrane</keyword>
<dbReference type="Proteomes" id="UP000462621">
    <property type="component" value="Unassembled WGS sequence"/>
</dbReference>
<name>A0A7X4LLH6_9VIBR</name>
<keyword evidence="1" id="KW-0472">Membrane</keyword>
<gene>
    <name evidence="2" type="ORF">F9817_12330</name>
</gene>
<evidence type="ECO:0000256" key="1">
    <source>
        <dbReference type="SAM" id="Phobius"/>
    </source>
</evidence>
<feature type="transmembrane region" description="Helical" evidence="1">
    <location>
        <begin position="12"/>
        <end position="28"/>
    </location>
</feature>
<sequence>MAETLFWVEKSILVLGILCLITSMIAYGRRSHDWQGVITMFFKRIPLSIGEFKWYRLGITLVILAVILRIVVLTLWP</sequence>